<evidence type="ECO:0000256" key="2">
    <source>
        <dbReference type="ARBA" id="ARBA00023015"/>
    </source>
</evidence>
<sequence>MALPDGLIGIGEAAAAFGLAESTLRYWEERGLLRPADRRGTWRRYGPDELHRIGLIQMWRDTGMMSLDEIAAVLAGTQRDSDWRTAVRERLAVISEQQRRLAAAKDHLEHLLTCPDDHPAEQCPYLRRWTGERMAETAAIRFADA</sequence>
<dbReference type="SUPFAM" id="SSF46955">
    <property type="entry name" value="Putative DNA-binding domain"/>
    <property type="match status" value="1"/>
</dbReference>
<evidence type="ECO:0000259" key="5">
    <source>
        <dbReference type="PROSITE" id="PS50937"/>
    </source>
</evidence>
<keyword evidence="4" id="KW-0804">Transcription</keyword>
<evidence type="ECO:0000313" key="6">
    <source>
        <dbReference type="EMBL" id="GAA5152364.1"/>
    </source>
</evidence>
<dbReference type="InterPro" id="IPR009061">
    <property type="entry name" value="DNA-bd_dom_put_sf"/>
</dbReference>
<reference evidence="7" key="1">
    <citation type="journal article" date="2019" name="Int. J. Syst. Evol. Microbiol.">
        <title>The Global Catalogue of Microorganisms (GCM) 10K type strain sequencing project: providing services to taxonomists for standard genome sequencing and annotation.</title>
        <authorList>
            <consortium name="The Broad Institute Genomics Platform"/>
            <consortium name="The Broad Institute Genome Sequencing Center for Infectious Disease"/>
            <person name="Wu L."/>
            <person name="Ma J."/>
        </authorList>
    </citation>
    <scope>NUCLEOTIDE SEQUENCE [LARGE SCALE GENOMIC DNA]</scope>
    <source>
        <strain evidence="7">JCM 18303</strain>
    </source>
</reference>
<dbReference type="PROSITE" id="PS50937">
    <property type="entry name" value="HTH_MERR_2"/>
    <property type="match status" value="1"/>
</dbReference>
<keyword evidence="3" id="KW-0238">DNA-binding</keyword>
<dbReference type="PANTHER" id="PTHR30204">
    <property type="entry name" value="REDOX-CYCLING DRUG-SENSING TRANSCRIPTIONAL ACTIVATOR SOXR"/>
    <property type="match status" value="1"/>
</dbReference>
<comment type="caution">
    <text evidence="6">The sequence shown here is derived from an EMBL/GenBank/DDBJ whole genome shotgun (WGS) entry which is preliminary data.</text>
</comment>
<evidence type="ECO:0000256" key="4">
    <source>
        <dbReference type="ARBA" id="ARBA00023163"/>
    </source>
</evidence>
<keyword evidence="7" id="KW-1185">Reference proteome</keyword>
<dbReference type="EMBL" id="BAABJP010000007">
    <property type="protein sequence ID" value="GAA5152364.1"/>
    <property type="molecule type" value="Genomic_DNA"/>
</dbReference>
<evidence type="ECO:0000256" key="3">
    <source>
        <dbReference type="ARBA" id="ARBA00023125"/>
    </source>
</evidence>
<protein>
    <recommendedName>
        <fullName evidence="5">HTH merR-type domain-containing protein</fullName>
    </recommendedName>
</protein>
<name>A0ABP9PV31_9PSEU</name>
<keyword evidence="1" id="KW-0678">Repressor</keyword>
<dbReference type="RefSeq" id="WP_185066479.1">
    <property type="nucleotide sequence ID" value="NZ_BAABJP010000007.1"/>
</dbReference>
<proteinExistence type="predicted"/>
<gene>
    <name evidence="6" type="ORF">GCM10023321_20930</name>
</gene>
<keyword evidence="2" id="KW-0805">Transcription regulation</keyword>
<dbReference type="PANTHER" id="PTHR30204:SF69">
    <property type="entry name" value="MERR-FAMILY TRANSCRIPTIONAL REGULATOR"/>
    <property type="match status" value="1"/>
</dbReference>
<dbReference type="PRINTS" id="PR00040">
    <property type="entry name" value="HTHMERR"/>
</dbReference>
<dbReference type="InterPro" id="IPR047057">
    <property type="entry name" value="MerR_fam"/>
</dbReference>
<dbReference type="Gene3D" id="1.10.1660.10">
    <property type="match status" value="1"/>
</dbReference>
<feature type="domain" description="HTH merR-type" evidence="5">
    <location>
        <begin position="7"/>
        <end position="76"/>
    </location>
</feature>
<accession>A0ABP9PV31</accession>
<dbReference type="Pfam" id="PF13411">
    <property type="entry name" value="MerR_1"/>
    <property type="match status" value="1"/>
</dbReference>
<dbReference type="Proteomes" id="UP001428817">
    <property type="component" value="Unassembled WGS sequence"/>
</dbReference>
<dbReference type="InterPro" id="IPR000551">
    <property type="entry name" value="MerR-type_HTH_dom"/>
</dbReference>
<evidence type="ECO:0000256" key="1">
    <source>
        <dbReference type="ARBA" id="ARBA00022491"/>
    </source>
</evidence>
<dbReference type="SMART" id="SM00422">
    <property type="entry name" value="HTH_MERR"/>
    <property type="match status" value="1"/>
</dbReference>
<organism evidence="6 7">
    <name type="scientific">Pseudonocardia eucalypti</name>
    <dbReference type="NCBI Taxonomy" id="648755"/>
    <lineage>
        <taxon>Bacteria</taxon>
        <taxon>Bacillati</taxon>
        <taxon>Actinomycetota</taxon>
        <taxon>Actinomycetes</taxon>
        <taxon>Pseudonocardiales</taxon>
        <taxon>Pseudonocardiaceae</taxon>
        <taxon>Pseudonocardia</taxon>
    </lineage>
</organism>
<evidence type="ECO:0000313" key="7">
    <source>
        <dbReference type="Proteomes" id="UP001428817"/>
    </source>
</evidence>